<gene>
    <name evidence="2" type="ORF">CHIRRI_LOCUS13214</name>
</gene>
<keyword evidence="3" id="KW-1185">Reference proteome</keyword>
<keyword evidence="1" id="KW-1133">Transmembrane helix</keyword>
<proteinExistence type="predicted"/>
<feature type="transmembrane region" description="Helical" evidence="1">
    <location>
        <begin position="257"/>
        <end position="276"/>
    </location>
</feature>
<protein>
    <recommendedName>
        <fullName evidence="4">Ionotropic receptor</fullName>
    </recommendedName>
</protein>
<evidence type="ECO:0000313" key="3">
    <source>
        <dbReference type="Proteomes" id="UP001153620"/>
    </source>
</evidence>
<evidence type="ECO:0000256" key="1">
    <source>
        <dbReference type="SAM" id="Phobius"/>
    </source>
</evidence>
<reference evidence="2" key="2">
    <citation type="submission" date="2022-10" db="EMBL/GenBank/DDBJ databases">
        <authorList>
            <consortium name="ENA_rothamsted_submissions"/>
            <consortium name="culmorum"/>
            <person name="King R."/>
        </authorList>
    </citation>
    <scope>NUCLEOTIDE SEQUENCE</scope>
</reference>
<dbReference type="Proteomes" id="UP001153620">
    <property type="component" value="Chromosome 4"/>
</dbReference>
<reference evidence="2" key="1">
    <citation type="submission" date="2022-01" db="EMBL/GenBank/DDBJ databases">
        <authorList>
            <person name="King R."/>
        </authorList>
    </citation>
    <scope>NUCLEOTIDE SEQUENCE</scope>
</reference>
<accession>A0A9N9WV30</accession>
<evidence type="ECO:0000313" key="2">
    <source>
        <dbReference type="EMBL" id="CAG9810400.1"/>
    </source>
</evidence>
<name>A0A9N9WV30_9DIPT</name>
<evidence type="ECO:0008006" key="4">
    <source>
        <dbReference type="Google" id="ProtNLM"/>
    </source>
</evidence>
<dbReference type="AlphaFoldDB" id="A0A9N9WV30"/>
<feature type="transmembrane region" description="Helical" evidence="1">
    <location>
        <begin position="218"/>
        <end position="237"/>
    </location>
</feature>
<organism evidence="2 3">
    <name type="scientific">Chironomus riparius</name>
    <dbReference type="NCBI Taxonomy" id="315576"/>
    <lineage>
        <taxon>Eukaryota</taxon>
        <taxon>Metazoa</taxon>
        <taxon>Ecdysozoa</taxon>
        <taxon>Arthropoda</taxon>
        <taxon>Hexapoda</taxon>
        <taxon>Insecta</taxon>
        <taxon>Pterygota</taxon>
        <taxon>Neoptera</taxon>
        <taxon>Endopterygota</taxon>
        <taxon>Diptera</taxon>
        <taxon>Nematocera</taxon>
        <taxon>Chironomoidea</taxon>
        <taxon>Chironomidae</taxon>
        <taxon>Chironominae</taxon>
        <taxon>Chironomus</taxon>
    </lineage>
</organism>
<dbReference type="EMBL" id="OU895880">
    <property type="protein sequence ID" value="CAG9810400.1"/>
    <property type="molecule type" value="Genomic_DNA"/>
</dbReference>
<keyword evidence="1" id="KW-0812">Transmembrane</keyword>
<sequence length="561" mass="66055">MNQTFEQHKELEIGISSSMDVKSILFFSYFVTNDGNFVTLSTFELFKKDCRTPSLEIVNKFDKSSSKWRKKLEFYDKFMDYYGCELVMLLPIYSKEFPYHYGYAVVNNYQTDFRTYGLTPELFRIAGSTFNFRAAYQPALIDNPNYMIGYESHQIYKYPINKTVKTTNVLFDVLDLENYNMLKIKVSQIFMSWNSEFVSTPVEDYSPFEKFLMLFDELTWILLTFEILCMFLAVLAAHQLVKRLFTSLNTSWKFFGYFRFVLTFFASFFLIFGIFFQGKSFELLSAEPRRPTPKTIQDLIDQNYTMLDWGKSELQTLVEEEADEWPRLERRDGEEIIEIYKTQSQNSSAKICLFFDSILVPFTFWNREIFSEWNRINDRTINFNFQGIATYGLAFCSEMIQKTAVGMFEAGIMKYLIDTRVFVVKNQQRKLSRADFLNFSDFSVYFALYFGLCGFSLISLTVEIFLNSNAFRNILKFIYDPKTKAPKFRFAKIHHVENCKIVEKQKVKKNLDLKFRLKGQNIADVETVVRCGSAIKFEEDIGLLVEDIELKNDLQLEKFGI</sequence>
<feature type="transmembrane region" description="Helical" evidence="1">
    <location>
        <begin position="442"/>
        <end position="466"/>
    </location>
</feature>
<keyword evidence="1" id="KW-0472">Membrane</keyword>